<evidence type="ECO:0000256" key="3">
    <source>
        <dbReference type="ARBA" id="ARBA00023163"/>
    </source>
</evidence>
<dbReference type="EMBL" id="CADCTQ010000022">
    <property type="protein sequence ID" value="CAA9216625.1"/>
    <property type="molecule type" value="Genomic_DNA"/>
</dbReference>
<dbReference type="Pfam" id="PF00440">
    <property type="entry name" value="TetR_N"/>
    <property type="match status" value="1"/>
</dbReference>
<sequence>MPVQKTTREEILEKAIDVFGRQGYHRTTMHDLAAACGLLKGSFYHYFNGKEALMEEVLRYSLDYFRKHIFSIAYRDELPAAERLRSMMEKSSVIILRNNQGCMFGNTVLETANVTAQFRETTQAFFTDWTAALAHLYRARYDPATALEHAEQTVMEMEGAIMLTKLSNNPQLLAGCRERVLKRFTQSAPSLPEQRTTNNE</sequence>
<dbReference type="InterPro" id="IPR054156">
    <property type="entry name" value="YxaF_TetR_C"/>
</dbReference>
<keyword evidence="3" id="KW-0804">Transcription</keyword>
<evidence type="ECO:0000256" key="4">
    <source>
        <dbReference type="PROSITE-ProRule" id="PRU00335"/>
    </source>
</evidence>
<dbReference type="GO" id="GO:0003677">
    <property type="term" value="F:DNA binding"/>
    <property type="evidence" value="ECO:0007669"/>
    <property type="project" value="UniProtKB-UniRule"/>
</dbReference>
<feature type="domain" description="HTH tetR-type" evidence="5">
    <location>
        <begin position="5"/>
        <end position="65"/>
    </location>
</feature>
<evidence type="ECO:0000313" key="6">
    <source>
        <dbReference type="EMBL" id="CAA9216625.1"/>
    </source>
</evidence>
<dbReference type="Gene3D" id="1.10.357.10">
    <property type="entry name" value="Tetracycline Repressor, domain 2"/>
    <property type="match status" value="1"/>
</dbReference>
<proteinExistence type="predicted"/>
<feature type="DNA-binding region" description="H-T-H motif" evidence="4">
    <location>
        <begin position="28"/>
        <end position="47"/>
    </location>
</feature>
<dbReference type="InterPro" id="IPR009057">
    <property type="entry name" value="Homeodomain-like_sf"/>
</dbReference>
<evidence type="ECO:0000256" key="2">
    <source>
        <dbReference type="ARBA" id="ARBA00023125"/>
    </source>
</evidence>
<dbReference type="InterPro" id="IPR036271">
    <property type="entry name" value="Tet_transcr_reg_TetR-rel_C_sf"/>
</dbReference>
<dbReference type="Pfam" id="PF21993">
    <property type="entry name" value="TetR_C_13_2"/>
    <property type="match status" value="1"/>
</dbReference>
<accession>A0A6J4H8I4</accession>
<keyword evidence="1" id="KW-0805">Transcription regulation</keyword>
<dbReference type="PANTHER" id="PTHR47506">
    <property type="entry name" value="TRANSCRIPTIONAL REGULATORY PROTEIN"/>
    <property type="match status" value="1"/>
</dbReference>
<dbReference type="PANTHER" id="PTHR47506:SF7">
    <property type="entry name" value="TRANSCRIPTIONAL REGULATORY PROTEIN"/>
    <property type="match status" value="1"/>
</dbReference>
<protein>
    <submittedName>
        <fullName evidence="6">Transcriptional regulator, AcrR family</fullName>
    </submittedName>
</protein>
<dbReference type="PRINTS" id="PR00455">
    <property type="entry name" value="HTHTETR"/>
</dbReference>
<dbReference type="SUPFAM" id="SSF46689">
    <property type="entry name" value="Homeodomain-like"/>
    <property type="match status" value="1"/>
</dbReference>
<dbReference type="AlphaFoldDB" id="A0A6J4H8I4"/>
<dbReference type="InterPro" id="IPR001647">
    <property type="entry name" value="HTH_TetR"/>
</dbReference>
<evidence type="ECO:0000259" key="5">
    <source>
        <dbReference type="PROSITE" id="PS50977"/>
    </source>
</evidence>
<keyword evidence="2 4" id="KW-0238">DNA-binding</keyword>
<gene>
    <name evidence="6" type="ORF">AVDCRST_MAG56-213</name>
</gene>
<evidence type="ECO:0000256" key="1">
    <source>
        <dbReference type="ARBA" id="ARBA00023015"/>
    </source>
</evidence>
<dbReference type="SUPFAM" id="SSF48498">
    <property type="entry name" value="Tetracyclin repressor-like, C-terminal domain"/>
    <property type="match status" value="1"/>
</dbReference>
<organism evidence="6">
    <name type="scientific">uncultured Cytophagales bacterium</name>
    <dbReference type="NCBI Taxonomy" id="158755"/>
    <lineage>
        <taxon>Bacteria</taxon>
        <taxon>Pseudomonadati</taxon>
        <taxon>Bacteroidota</taxon>
        <taxon>Sphingobacteriia</taxon>
        <taxon>Sphingobacteriales</taxon>
        <taxon>environmental samples</taxon>
    </lineage>
</organism>
<reference evidence="6" key="1">
    <citation type="submission" date="2020-02" db="EMBL/GenBank/DDBJ databases">
        <authorList>
            <person name="Meier V. D."/>
        </authorList>
    </citation>
    <scope>NUCLEOTIDE SEQUENCE</scope>
    <source>
        <strain evidence="6">AVDCRST_MAG56</strain>
    </source>
</reference>
<dbReference type="PROSITE" id="PS50977">
    <property type="entry name" value="HTH_TETR_2"/>
    <property type="match status" value="1"/>
</dbReference>
<name>A0A6J4H8I4_9SPHI</name>